<evidence type="ECO:0000313" key="9">
    <source>
        <dbReference type="EMBL" id="NNJ32146.1"/>
    </source>
</evidence>
<accession>A0ABX1W0A5</accession>
<proteinExistence type="predicted"/>
<dbReference type="InterPro" id="IPR003439">
    <property type="entry name" value="ABC_transporter-like_ATP-bd"/>
</dbReference>
<dbReference type="SMART" id="SM00382">
    <property type="entry name" value="AAA"/>
    <property type="match status" value="1"/>
</dbReference>
<comment type="subcellular location">
    <subcellularLocation>
        <location evidence="1">Cell membrane</location>
        <topology evidence="1">Multi-pass membrane protein</topology>
    </subcellularLocation>
</comment>
<dbReference type="GO" id="GO:0005524">
    <property type="term" value="F:ATP binding"/>
    <property type="evidence" value="ECO:0007669"/>
    <property type="project" value="UniProtKB-KW"/>
</dbReference>
<sequence length="609" mass="70370">MFKTIKKLKQNYNFIRILVATYKVLSKSSKKYFVLTIFLSILTSIPDVLSLYIWKSIVDEITHLIGNGEIGYRKLCLLFSLHMILTLANLIIGKYTNYIKRIYVIIVDRYITDEVLMVISSLDLQDLEDSNLHNDIQKTSNESTNRSIKILDNLVSLIKNLAMLLGTIGILISLKPEIVIILIISVIPSAVINRRSMDKLYEVYDGRYEEIRYNRNLKDTISKYENFKELKLFSSFLYLKNKMDAIFDKIIKQDIEVKREILIKSSVGDFIQLSLTYLFKILITVFGVLNKCSLGCIVISIESASRLQNALMNSIEIVLSLYENCLYLLSFEKLQKLKNDKNEEKRISKITDFVINTIELVHVSFRYKSSLRNYALKDINLKFEKGGNYAIVGYNGSGKTSLIKLISGLYVPTEGQILINGINLKYYDKDIYYEKISATFQDFVKFPLTVRENIGISMYKQIENMNLILHAANMGKSYEFISRLMNQFETKLLISWKNSEELSSGQWQRIAISRGVMRKPQLMIFDEPTSSLDAESESEIFQNLMQQNGDRITLLITHRFVNVRDLDAIIVLNQGRVDGVGKHDYLINTNKLYAALYQIQSNYYSDRIN</sequence>
<keyword evidence="6 7" id="KW-0472">Membrane</keyword>
<evidence type="ECO:0000256" key="1">
    <source>
        <dbReference type="ARBA" id="ARBA00004651"/>
    </source>
</evidence>
<dbReference type="PANTHER" id="PTHR43394:SF1">
    <property type="entry name" value="ATP-BINDING CASSETTE SUB-FAMILY B MEMBER 10, MITOCHONDRIAL"/>
    <property type="match status" value="1"/>
</dbReference>
<dbReference type="EMBL" id="JAAOXG010000051">
    <property type="protein sequence ID" value="NNJ32146.1"/>
    <property type="molecule type" value="Genomic_DNA"/>
</dbReference>
<dbReference type="PROSITE" id="PS00211">
    <property type="entry name" value="ABC_TRANSPORTER_1"/>
    <property type="match status" value="1"/>
</dbReference>
<dbReference type="RefSeq" id="WP_170823251.1">
    <property type="nucleotide sequence ID" value="NZ_JAAOXG010000051.1"/>
</dbReference>
<evidence type="ECO:0000256" key="6">
    <source>
        <dbReference type="ARBA" id="ARBA00023136"/>
    </source>
</evidence>
<evidence type="ECO:0000256" key="4">
    <source>
        <dbReference type="ARBA" id="ARBA00022840"/>
    </source>
</evidence>
<keyword evidence="3" id="KW-0547">Nucleotide-binding</keyword>
<organism evidence="9 10">
    <name type="scientific">Lacrimispora defluvii</name>
    <dbReference type="NCBI Taxonomy" id="2719233"/>
    <lineage>
        <taxon>Bacteria</taxon>
        <taxon>Bacillati</taxon>
        <taxon>Bacillota</taxon>
        <taxon>Clostridia</taxon>
        <taxon>Lachnospirales</taxon>
        <taxon>Lachnospiraceae</taxon>
        <taxon>Lacrimispora</taxon>
    </lineage>
</organism>
<dbReference type="Pfam" id="PF00005">
    <property type="entry name" value="ABC_tran"/>
    <property type="match status" value="1"/>
</dbReference>
<evidence type="ECO:0000256" key="2">
    <source>
        <dbReference type="ARBA" id="ARBA00022692"/>
    </source>
</evidence>
<dbReference type="InterPro" id="IPR003593">
    <property type="entry name" value="AAA+_ATPase"/>
</dbReference>
<keyword evidence="2 7" id="KW-0812">Transmembrane</keyword>
<dbReference type="PROSITE" id="PS50893">
    <property type="entry name" value="ABC_TRANSPORTER_2"/>
    <property type="match status" value="1"/>
</dbReference>
<dbReference type="Proteomes" id="UP000539052">
    <property type="component" value="Unassembled WGS sequence"/>
</dbReference>
<evidence type="ECO:0000256" key="7">
    <source>
        <dbReference type="SAM" id="Phobius"/>
    </source>
</evidence>
<dbReference type="InterPro" id="IPR039421">
    <property type="entry name" value="Type_1_exporter"/>
</dbReference>
<evidence type="ECO:0000256" key="5">
    <source>
        <dbReference type="ARBA" id="ARBA00022989"/>
    </source>
</evidence>
<gene>
    <name evidence="9" type="ORF">G9470_20495</name>
</gene>
<evidence type="ECO:0000259" key="8">
    <source>
        <dbReference type="PROSITE" id="PS50893"/>
    </source>
</evidence>
<dbReference type="CDD" id="cd03228">
    <property type="entry name" value="ABCC_MRP_Like"/>
    <property type="match status" value="1"/>
</dbReference>
<dbReference type="InterPro" id="IPR017871">
    <property type="entry name" value="ABC_transporter-like_CS"/>
</dbReference>
<evidence type="ECO:0000256" key="3">
    <source>
        <dbReference type="ARBA" id="ARBA00022741"/>
    </source>
</evidence>
<feature type="domain" description="ABC transporter" evidence="8">
    <location>
        <begin position="358"/>
        <end position="599"/>
    </location>
</feature>
<dbReference type="Gene3D" id="1.20.1560.10">
    <property type="entry name" value="ABC transporter type 1, transmembrane domain"/>
    <property type="match status" value="1"/>
</dbReference>
<dbReference type="SUPFAM" id="SSF90123">
    <property type="entry name" value="ABC transporter transmembrane region"/>
    <property type="match status" value="1"/>
</dbReference>
<keyword evidence="10" id="KW-1185">Reference proteome</keyword>
<reference evidence="9 10" key="1">
    <citation type="submission" date="2020-03" db="EMBL/GenBank/DDBJ databases">
        <title>Genome Sequence of industrial isolate, B5A.</title>
        <authorList>
            <person name="Sharma S."/>
            <person name="Patil P.B."/>
            <person name="Korpole S."/>
        </authorList>
    </citation>
    <scope>NUCLEOTIDE SEQUENCE [LARGE SCALE GENOMIC DNA]</scope>
    <source>
        <strain evidence="9 10">PI-S10-B5A</strain>
    </source>
</reference>
<keyword evidence="4 9" id="KW-0067">ATP-binding</keyword>
<name>A0ABX1W0A5_9FIRM</name>
<dbReference type="Gene3D" id="3.40.50.300">
    <property type="entry name" value="P-loop containing nucleotide triphosphate hydrolases"/>
    <property type="match status" value="1"/>
</dbReference>
<dbReference type="InterPro" id="IPR027417">
    <property type="entry name" value="P-loop_NTPase"/>
</dbReference>
<comment type="caution">
    <text evidence="9">The sequence shown here is derived from an EMBL/GenBank/DDBJ whole genome shotgun (WGS) entry which is preliminary data.</text>
</comment>
<keyword evidence="5 7" id="KW-1133">Transmembrane helix</keyword>
<protein>
    <submittedName>
        <fullName evidence="9">ABC transporter ATP-binding protein</fullName>
    </submittedName>
</protein>
<feature type="transmembrane region" description="Helical" evidence="7">
    <location>
        <begin position="32"/>
        <end position="52"/>
    </location>
</feature>
<dbReference type="InterPro" id="IPR036640">
    <property type="entry name" value="ABC1_TM_sf"/>
</dbReference>
<feature type="transmembrane region" description="Helical" evidence="7">
    <location>
        <begin position="72"/>
        <end position="92"/>
    </location>
</feature>
<dbReference type="SUPFAM" id="SSF52540">
    <property type="entry name" value="P-loop containing nucleoside triphosphate hydrolases"/>
    <property type="match status" value="1"/>
</dbReference>
<dbReference type="PANTHER" id="PTHR43394">
    <property type="entry name" value="ATP-DEPENDENT PERMEASE MDL1, MITOCHONDRIAL"/>
    <property type="match status" value="1"/>
</dbReference>
<evidence type="ECO:0000313" key="10">
    <source>
        <dbReference type="Proteomes" id="UP000539052"/>
    </source>
</evidence>